<evidence type="ECO:0000313" key="3">
    <source>
        <dbReference type="Proteomes" id="UP000219453"/>
    </source>
</evidence>
<dbReference type="Proteomes" id="UP000219453">
    <property type="component" value="Unassembled WGS sequence"/>
</dbReference>
<dbReference type="Pfam" id="PF24416">
    <property type="entry name" value="DUF7548"/>
    <property type="match status" value="1"/>
</dbReference>
<evidence type="ECO:0000313" key="2">
    <source>
        <dbReference type="EMBL" id="SNZ03482.1"/>
    </source>
</evidence>
<dbReference type="RefSeq" id="WP_097007340.1">
    <property type="nucleotide sequence ID" value="NZ_OBEJ01000001.1"/>
</dbReference>
<name>A0A285N208_NATPI</name>
<sequence length="139" mass="14489">MAAVRTPPTAGIVASLASVVLVFAPFLALSGGEVSGLQTYYAQGVVGPWALAVLGLLSTVAFAAGREERSDPVTMAGATLVFGIAATMIALVWAVSVPEQLVQQIGTASWLAYHRWLLVVTAIGALVSSVWYVRALELF</sequence>
<keyword evidence="1" id="KW-0812">Transmembrane</keyword>
<dbReference type="AlphaFoldDB" id="A0A285N208"/>
<reference evidence="2 3" key="1">
    <citation type="submission" date="2017-09" db="EMBL/GenBank/DDBJ databases">
        <authorList>
            <person name="Ehlers B."/>
            <person name="Leendertz F.H."/>
        </authorList>
    </citation>
    <scope>NUCLEOTIDE SEQUENCE [LARGE SCALE GENOMIC DNA]</scope>
    <source>
        <strain evidence="2 3">DSM 27208</strain>
    </source>
</reference>
<dbReference type="InterPro" id="IPR055970">
    <property type="entry name" value="DUF7548"/>
</dbReference>
<keyword evidence="1" id="KW-0472">Membrane</keyword>
<evidence type="ECO:0000256" key="1">
    <source>
        <dbReference type="SAM" id="Phobius"/>
    </source>
</evidence>
<protein>
    <submittedName>
        <fullName evidence="2">Uncharacterized protein</fullName>
    </submittedName>
</protein>
<feature type="transmembrane region" description="Helical" evidence="1">
    <location>
        <begin position="76"/>
        <end position="96"/>
    </location>
</feature>
<gene>
    <name evidence="2" type="ORF">SAMN06269185_0288</name>
</gene>
<organism evidence="2 3">
    <name type="scientific">Natronoarchaeum philippinense</name>
    <dbReference type="NCBI Taxonomy" id="558529"/>
    <lineage>
        <taxon>Archaea</taxon>
        <taxon>Methanobacteriati</taxon>
        <taxon>Methanobacteriota</taxon>
        <taxon>Stenosarchaea group</taxon>
        <taxon>Halobacteria</taxon>
        <taxon>Halobacteriales</taxon>
        <taxon>Natronoarchaeaceae</taxon>
    </lineage>
</organism>
<accession>A0A285N208</accession>
<keyword evidence="1" id="KW-1133">Transmembrane helix</keyword>
<feature type="transmembrane region" description="Helical" evidence="1">
    <location>
        <begin position="116"/>
        <end position="133"/>
    </location>
</feature>
<dbReference type="EMBL" id="OBEJ01000001">
    <property type="protein sequence ID" value="SNZ03482.1"/>
    <property type="molecule type" value="Genomic_DNA"/>
</dbReference>
<keyword evidence="3" id="KW-1185">Reference proteome</keyword>
<dbReference type="OrthoDB" id="214866at2157"/>
<proteinExistence type="predicted"/>
<feature type="transmembrane region" description="Helical" evidence="1">
    <location>
        <begin position="40"/>
        <end position="64"/>
    </location>
</feature>